<protein>
    <submittedName>
        <fullName evidence="2">Uncharacterized protein</fullName>
    </submittedName>
</protein>
<accession>A0A1C3XSG1</accession>
<gene>
    <name evidence="2" type="ORF">GA0061098_103634</name>
</gene>
<sequence length="750" mass="81386">MDPVDPFFDSGAWTQEYAALQERTGQRAGSPSEQGDFERRLQDLNLDPSDERNSTSPDRPAAGGGRAVRREDFGGSMRAPPHSAFKESALGGTRRSVDTPTFQLPGSGQVPQSSLRDDLFSSARYSFPDAESAASAKGGKSRGLWSRFKSGIGKALGGSSSEKSPREVGQSDVFSTNLRIDYARQPGRTRGVPPADEELIDDFRNKATGNLSDGTIKNAATDLRYLSARLSGAGRPSIADRIRRELENAQQDNPEVGSHQLEAELDEDVDTYAKDRARRIKAALKKLREVGAGNSLVADVRRLAPQDADATLIRMWAAAEKATGRIDPKTIDRQARRMSRLSEWLQTHDRPPIAGRLSTPGLAQDVEEYRHDTDDSKINADLVKLGQYEQILEANRALGLLPPQDYGHPSAEGARQVHSPQELPAMPATPSAGAWEWLGEQMHGPASSMPAPYRGEHAASLQQLPATPATPSTGAWDWLGEQIHGPASPVPAPHWAAQADLPVELPATPATPSQGAWAWLGQQMQEPASSSSVRPQSSNIYAGLDSFVDLDPSTPYHLRDDAHSAPAPELAAASSFAGLPTAAPELRDIGTIVGAGWRHSSQAASDVLIDVLGNINLLPNQFGPSQFAINGELYSARFGPGGRRDVRLVHHPRAGGTNEAGPSQPLHRPPPIVSARQTEESAVDLGYLIRGGWEHRERFLPSYLVRVLEGERIMPQPGRPTYFEIRGVPYRGELVEGEGRQRVRIFPERV</sequence>
<evidence type="ECO:0000313" key="2">
    <source>
        <dbReference type="EMBL" id="SCB55192.1"/>
    </source>
</evidence>
<keyword evidence="3" id="KW-1185">Reference proteome</keyword>
<name>A0A1C3XSG1_9BRAD</name>
<feature type="compositionally biased region" description="Polar residues" evidence="1">
    <location>
        <begin position="98"/>
        <end position="114"/>
    </location>
</feature>
<dbReference type="Proteomes" id="UP000199184">
    <property type="component" value="Unassembled WGS sequence"/>
</dbReference>
<dbReference type="RefSeq" id="WP_245323894.1">
    <property type="nucleotide sequence ID" value="NZ_FMAI01000036.1"/>
</dbReference>
<feature type="region of interest" description="Disordered" evidence="1">
    <location>
        <begin position="21"/>
        <end position="117"/>
    </location>
</feature>
<evidence type="ECO:0000313" key="3">
    <source>
        <dbReference type="Proteomes" id="UP000199184"/>
    </source>
</evidence>
<organism evidence="2 3">
    <name type="scientific">Bradyrhizobium shewense</name>
    <dbReference type="NCBI Taxonomy" id="1761772"/>
    <lineage>
        <taxon>Bacteria</taxon>
        <taxon>Pseudomonadati</taxon>
        <taxon>Pseudomonadota</taxon>
        <taxon>Alphaproteobacteria</taxon>
        <taxon>Hyphomicrobiales</taxon>
        <taxon>Nitrobacteraceae</taxon>
        <taxon>Bradyrhizobium</taxon>
    </lineage>
</organism>
<feature type="region of interest" description="Disordered" evidence="1">
    <location>
        <begin position="154"/>
        <end position="195"/>
    </location>
</feature>
<feature type="region of interest" description="Disordered" evidence="1">
    <location>
        <begin position="465"/>
        <end position="494"/>
    </location>
</feature>
<reference evidence="3" key="1">
    <citation type="submission" date="2016-08" db="EMBL/GenBank/DDBJ databases">
        <authorList>
            <person name="Varghese N."/>
            <person name="Submissions Spin"/>
        </authorList>
    </citation>
    <scope>NUCLEOTIDE SEQUENCE [LARGE SCALE GENOMIC DNA]</scope>
    <source>
        <strain evidence="3">ERR11</strain>
    </source>
</reference>
<proteinExistence type="predicted"/>
<evidence type="ECO:0000256" key="1">
    <source>
        <dbReference type="SAM" id="MobiDB-lite"/>
    </source>
</evidence>
<dbReference type="AlphaFoldDB" id="A0A1C3XSG1"/>
<dbReference type="EMBL" id="FMAI01000036">
    <property type="protein sequence ID" value="SCB55192.1"/>
    <property type="molecule type" value="Genomic_DNA"/>
</dbReference>